<dbReference type="Proteomes" id="UP000547976">
    <property type="component" value="Unassembled WGS sequence"/>
</dbReference>
<name>A0A8H5Q1H7_GIBSU</name>
<reference evidence="1 2" key="1">
    <citation type="submission" date="2020-05" db="EMBL/GenBank/DDBJ databases">
        <title>Identification and distribution of gene clusters putatively required for synthesis of sphingolipid metabolism inhibitors in phylogenetically diverse species of the filamentous fungus Fusarium.</title>
        <authorList>
            <person name="Kim H.-S."/>
            <person name="Busman M."/>
            <person name="Brown D.W."/>
            <person name="Divon H."/>
            <person name="Uhlig S."/>
            <person name="Proctor R.H."/>
        </authorList>
    </citation>
    <scope>NUCLEOTIDE SEQUENCE [LARGE SCALE GENOMIC DNA]</scope>
    <source>
        <strain evidence="1 2">NRRL 66333</strain>
    </source>
</reference>
<protein>
    <submittedName>
        <fullName evidence="1">Uncharacterized protein</fullName>
    </submittedName>
</protein>
<gene>
    <name evidence="1" type="ORF">FSUBG_6056</name>
</gene>
<accession>A0A8H5Q1H7</accession>
<dbReference type="RefSeq" id="XP_036538418.1">
    <property type="nucleotide sequence ID" value="XM_036684216.1"/>
</dbReference>
<organism evidence="1 2">
    <name type="scientific">Gibberella subglutinans</name>
    <name type="common">Fusarium subglutinans</name>
    <dbReference type="NCBI Taxonomy" id="42677"/>
    <lineage>
        <taxon>Eukaryota</taxon>
        <taxon>Fungi</taxon>
        <taxon>Dikarya</taxon>
        <taxon>Ascomycota</taxon>
        <taxon>Pezizomycotina</taxon>
        <taxon>Sordariomycetes</taxon>
        <taxon>Hypocreomycetidae</taxon>
        <taxon>Hypocreales</taxon>
        <taxon>Nectriaceae</taxon>
        <taxon>Fusarium</taxon>
        <taxon>Fusarium fujikuroi species complex</taxon>
    </lineage>
</organism>
<dbReference type="EMBL" id="JAAOAV010000061">
    <property type="protein sequence ID" value="KAF5606448.1"/>
    <property type="molecule type" value="Genomic_DNA"/>
</dbReference>
<evidence type="ECO:0000313" key="2">
    <source>
        <dbReference type="Proteomes" id="UP000547976"/>
    </source>
</evidence>
<dbReference type="GeneID" id="59318934"/>
<comment type="caution">
    <text evidence="1">The sequence shown here is derived from an EMBL/GenBank/DDBJ whole genome shotgun (WGS) entry which is preliminary data.</text>
</comment>
<evidence type="ECO:0000313" key="1">
    <source>
        <dbReference type="EMBL" id="KAF5606448.1"/>
    </source>
</evidence>
<keyword evidence="2" id="KW-1185">Reference proteome</keyword>
<dbReference type="AlphaFoldDB" id="A0A8H5Q1H7"/>
<dbReference type="OrthoDB" id="2987506at2759"/>
<proteinExistence type="predicted"/>
<sequence>MTNYSLLVKVPGQGALQQLAQQGNRLCLGFGVGNDQPNVIASSSDLAPNIITEWSDDYAIAASQSNFMQGARVEASTEPESISPGQTYTLNPDFTGSVGGGGPQGGFRFNNKADRASPILYRAMGYERAPIYVGSSQLPRGASQVINPGNKVTVWFQSEGYTGTMVDGIYAQSFEIDMSERTNATVIFTDDFRWSLEE</sequence>